<keyword evidence="1" id="KW-0808">Transferase</keyword>
<proteinExistence type="predicted"/>
<dbReference type="GO" id="GO:0016747">
    <property type="term" value="F:acyltransferase activity, transferring groups other than amino-acyl groups"/>
    <property type="evidence" value="ECO:0007669"/>
    <property type="project" value="InterPro"/>
</dbReference>
<dbReference type="EMBL" id="BARU01012819">
    <property type="protein sequence ID" value="GAH31502.1"/>
    <property type="molecule type" value="Genomic_DNA"/>
</dbReference>
<protein>
    <recommendedName>
        <fullName evidence="3">N-acetyltransferase domain-containing protein</fullName>
    </recommendedName>
</protein>
<feature type="domain" description="N-acetyltransferase" evidence="3">
    <location>
        <begin position="32"/>
        <end position="183"/>
    </location>
</feature>
<dbReference type="Pfam" id="PF00583">
    <property type="entry name" value="Acetyltransf_1"/>
    <property type="match status" value="1"/>
</dbReference>
<accession>X1EFY3</accession>
<dbReference type="InterPro" id="IPR050832">
    <property type="entry name" value="Bact_Acetyltransf"/>
</dbReference>
<comment type="caution">
    <text evidence="4">The sequence shown here is derived from an EMBL/GenBank/DDBJ whole genome shotgun (WGS) entry which is preliminary data.</text>
</comment>
<evidence type="ECO:0000313" key="4">
    <source>
        <dbReference type="EMBL" id="GAH31502.1"/>
    </source>
</evidence>
<dbReference type="PROSITE" id="PS51186">
    <property type="entry name" value="GNAT"/>
    <property type="match status" value="1"/>
</dbReference>
<name>X1EFY3_9ZZZZ</name>
<evidence type="ECO:0000259" key="3">
    <source>
        <dbReference type="PROSITE" id="PS51186"/>
    </source>
</evidence>
<dbReference type="SUPFAM" id="SSF55729">
    <property type="entry name" value="Acyl-CoA N-acyltransferases (Nat)"/>
    <property type="match status" value="1"/>
</dbReference>
<dbReference type="CDD" id="cd04301">
    <property type="entry name" value="NAT_SF"/>
    <property type="match status" value="1"/>
</dbReference>
<dbReference type="InterPro" id="IPR016181">
    <property type="entry name" value="Acyl_CoA_acyltransferase"/>
</dbReference>
<reference evidence="4" key="1">
    <citation type="journal article" date="2014" name="Front. Microbiol.">
        <title>High frequency of phylogenetically diverse reductive dehalogenase-homologous genes in deep subseafloor sedimentary metagenomes.</title>
        <authorList>
            <person name="Kawai M."/>
            <person name="Futagami T."/>
            <person name="Toyoda A."/>
            <person name="Takaki Y."/>
            <person name="Nishi S."/>
            <person name="Hori S."/>
            <person name="Arai W."/>
            <person name="Tsubouchi T."/>
            <person name="Morono Y."/>
            <person name="Uchiyama I."/>
            <person name="Ito T."/>
            <person name="Fujiyama A."/>
            <person name="Inagaki F."/>
            <person name="Takami H."/>
        </authorList>
    </citation>
    <scope>NUCLEOTIDE SEQUENCE</scope>
    <source>
        <strain evidence="4">Expedition CK06-06</strain>
    </source>
</reference>
<gene>
    <name evidence="4" type="ORF">S03H2_23464</name>
</gene>
<keyword evidence="2" id="KW-0012">Acyltransferase</keyword>
<dbReference type="InterPro" id="IPR000182">
    <property type="entry name" value="GNAT_dom"/>
</dbReference>
<dbReference type="Gene3D" id="3.40.630.30">
    <property type="match status" value="1"/>
</dbReference>
<evidence type="ECO:0000256" key="1">
    <source>
        <dbReference type="ARBA" id="ARBA00022679"/>
    </source>
</evidence>
<evidence type="ECO:0000256" key="2">
    <source>
        <dbReference type="ARBA" id="ARBA00023315"/>
    </source>
</evidence>
<sequence length="183" mass="20376">MQYDPERLVKPLPKDPEALRPIELPGSDLPAMVKWAMEGDEVEAAFEVRRQVFVREQGYTEEQEFDDAESMALHVIAQLVPGCATTPGAARHLGAARLLLDSTDEPPIAYVSRLSVLKFARGMGLGRALVEFILEGARDIGCQRARAGAQITALDFWGRLGFHPTGEEYMDFHVPHEWTESDL</sequence>
<dbReference type="PANTHER" id="PTHR43877">
    <property type="entry name" value="AMINOALKYLPHOSPHONATE N-ACETYLTRANSFERASE-RELATED-RELATED"/>
    <property type="match status" value="1"/>
</dbReference>
<organism evidence="4">
    <name type="scientific">marine sediment metagenome</name>
    <dbReference type="NCBI Taxonomy" id="412755"/>
    <lineage>
        <taxon>unclassified sequences</taxon>
        <taxon>metagenomes</taxon>
        <taxon>ecological metagenomes</taxon>
    </lineage>
</organism>
<dbReference type="AlphaFoldDB" id="X1EFY3"/>